<dbReference type="InterPro" id="IPR051677">
    <property type="entry name" value="AfsR-DnrI-RedD_regulator"/>
</dbReference>
<dbReference type="Gene3D" id="1.10.10.10">
    <property type="entry name" value="Winged helix-like DNA-binding domain superfamily/Winged helix DNA-binding domain"/>
    <property type="match status" value="1"/>
</dbReference>
<dbReference type="InterPro" id="IPR011990">
    <property type="entry name" value="TPR-like_helical_dom_sf"/>
</dbReference>
<dbReference type="InterPro" id="IPR016032">
    <property type="entry name" value="Sig_transdc_resp-reg_C-effctor"/>
</dbReference>
<dbReference type="AlphaFoldDB" id="A0A4R3YRF2"/>
<name>A0A4R3YRF2_9FIRM</name>
<dbReference type="SUPFAM" id="SSF48452">
    <property type="entry name" value="TPR-like"/>
    <property type="match status" value="1"/>
</dbReference>
<organism evidence="2 3">
    <name type="scientific">Longibaculum muris</name>
    <dbReference type="NCBI Taxonomy" id="1796628"/>
    <lineage>
        <taxon>Bacteria</taxon>
        <taxon>Bacillati</taxon>
        <taxon>Bacillota</taxon>
        <taxon>Erysipelotrichia</taxon>
        <taxon>Erysipelotrichales</taxon>
        <taxon>Coprobacillaceae</taxon>
        <taxon>Longibaculum</taxon>
    </lineage>
</organism>
<dbReference type="InterPro" id="IPR005158">
    <property type="entry name" value="BTAD"/>
</dbReference>
<comment type="caution">
    <text evidence="2">The sequence shown here is derived from an EMBL/GenBank/DDBJ whole genome shotgun (WGS) entry which is preliminary data.</text>
</comment>
<dbReference type="InterPro" id="IPR036388">
    <property type="entry name" value="WH-like_DNA-bd_sf"/>
</dbReference>
<dbReference type="EMBL" id="SMCQ01000023">
    <property type="protein sequence ID" value="TCV93583.1"/>
    <property type="molecule type" value="Genomic_DNA"/>
</dbReference>
<evidence type="ECO:0000313" key="3">
    <source>
        <dbReference type="Proteomes" id="UP000295515"/>
    </source>
</evidence>
<dbReference type="GO" id="GO:0006355">
    <property type="term" value="P:regulation of DNA-templated transcription"/>
    <property type="evidence" value="ECO:0007669"/>
    <property type="project" value="InterPro"/>
</dbReference>
<dbReference type="GO" id="GO:0003677">
    <property type="term" value="F:DNA binding"/>
    <property type="evidence" value="ECO:0007669"/>
    <property type="project" value="UniProtKB-KW"/>
</dbReference>
<dbReference type="SUPFAM" id="SSF46894">
    <property type="entry name" value="C-terminal effector domain of the bipartite response regulators"/>
    <property type="match status" value="1"/>
</dbReference>
<proteinExistence type="predicted"/>
<evidence type="ECO:0000313" key="2">
    <source>
        <dbReference type="EMBL" id="TCV93583.1"/>
    </source>
</evidence>
<dbReference type="Gene3D" id="1.25.40.10">
    <property type="entry name" value="Tetratricopeptide repeat domain"/>
    <property type="match status" value="1"/>
</dbReference>
<dbReference type="Proteomes" id="UP000295515">
    <property type="component" value="Unassembled WGS sequence"/>
</dbReference>
<dbReference type="GeneID" id="98916321"/>
<accession>A0A4R3YRF2</accession>
<keyword evidence="2" id="KW-0238">DNA-binding</keyword>
<reference evidence="2 3" key="1">
    <citation type="submission" date="2019-03" db="EMBL/GenBank/DDBJ databases">
        <title>Genomic Encyclopedia of Type Strains, Phase IV (KMG-IV): sequencing the most valuable type-strain genomes for metagenomic binning, comparative biology and taxonomic classification.</title>
        <authorList>
            <person name="Goeker M."/>
        </authorList>
    </citation>
    <scope>NUCLEOTIDE SEQUENCE [LARGE SCALE GENOMIC DNA]</scope>
    <source>
        <strain evidence="2 3">DSM 29487</strain>
    </source>
</reference>
<gene>
    <name evidence="2" type="ORF">EDD60_12317</name>
</gene>
<dbReference type="Pfam" id="PF03704">
    <property type="entry name" value="BTAD"/>
    <property type="match status" value="1"/>
</dbReference>
<protein>
    <submittedName>
        <fullName evidence="2">DNA-binding SARP family transcriptional activator</fullName>
    </submittedName>
</protein>
<feature type="domain" description="Bacterial transcriptional activator" evidence="1">
    <location>
        <begin position="112"/>
        <end position="251"/>
    </location>
</feature>
<dbReference type="RefSeq" id="WP_066443953.1">
    <property type="nucleotide sequence ID" value="NZ_CAUWFI010000001.1"/>
</dbReference>
<keyword evidence="3" id="KW-1185">Reference proteome</keyword>
<sequence>MKKGTVLNVHTLGKLKISCGDIVFPLERQRSAQVELLIIYLILNRDQSLNATRLIDFLWPKGNSDKPEGALRNLVYRARKEMKRFCDDISCIQSLGKGYNWNLEVECKVDYEDLVKLANRIQQEKDVSKKYSRCLRLLEKYVNQFLPEFLDNPWVEQMNRTLHTHCLEAFIDTLDCLLEAKRYEDVLKLTEHLNAQQFSDTKIYEARLYSYYKTNQIDVALAYYRQNIDTYFHQKGIPMSARMTEIYQLILNTIPSSEINVVELEDNLVGDNHSDSTFYCDFDVFKNIYQVNLRSAKRSMDARVLALLTLSDSKDCLSEQEVLEEVDILRDVIAKSLRKNDVFSKFNMTQFALIVASHEIDGASIAVERIQEEYNKQKKHPEMILKSELKKIF</sequence>
<evidence type="ECO:0000259" key="1">
    <source>
        <dbReference type="Pfam" id="PF03704"/>
    </source>
</evidence>
<dbReference type="PANTHER" id="PTHR35807">
    <property type="entry name" value="TRANSCRIPTIONAL REGULATOR REDD-RELATED"/>
    <property type="match status" value="1"/>
</dbReference>
<dbReference type="PANTHER" id="PTHR35807:SF2">
    <property type="entry name" value="TRANSCRIPTIONAL ACTIVATOR DOMAIN"/>
    <property type="match status" value="1"/>
</dbReference>